<proteinExistence type="predicted"/>
<gene>
    <name evidence="3" type="ORF">CASFOL_005277</name>
</gene>
<name>A0ABD3E708_9LAMI</name>
<dbReference type="InterPro" id="IPR026960">
    <property type="entry name" value="RVT-Znf"/>
</dbReference>
<evidence type="ECO:0000313" key="3">
    <source>
        <dbReference type="EMBL" id="KAL3648874.1"/>
    </source>
</evidence>
<keyword evidence="4" id="KW-1185">Reference proteome</keyword>
<dbReference type="Pfam" id="PF13966">
    <property type="entry name" value="zf-RVT"/>
    <property type="match status" value="1"/>
</dbReference>
<dbReference type="EMBL" id="JAVIJP010000007">
    <property type="protein sequence ID" value="KAL3648874.1"/>
    <property type="molecule type" value="Genomic_DNA"/>
</dbReference>
<evidence type="ECO:0000313" key="4">
    <source>
        <dbReference type="Proteomes" id="UP001632038"/>
    </source>
</evidence>
<evidence type="ECO:0000256" key="1">
    <source>
        <dbReference type="SAM" id="Phobius"/>
    </source>
</evidence>
<protein>
    <recommendedName>
        <fullName evidence="2">Reverse transcriptase zinc-binding domain-containing protein</fullName>
    </recommendedName>
</protein>
<accession>A0ABD3E708</accession>
<keyword evidence="1" id="KW-0812">Transmembrane</keyword>
<comment type="caution">
    <text evidence="3">The sequence shown here is derived from an EMBL/GenBank/DDBJ whole genome shotgun (WGS) entry which is preliminary data.</text>
</comment>
<sequence>MQECYSAMEKSYPTHSSITHQLAFWQIGRGAISFWHNNWLGEALNPMHKSRLTVQEALKDNDFILANLSQVQLTKAKSIIIDPDANDRLIFVPSSNGNFNIQLYIQATNLRWSNYIWNSHTPYRVNSFMWRLIRSALPTDDRIQRKGITLVSRCSCCVIPQNENVQHLFLKSEMAATLWDHFGKLIRKPTNFNSVWHLLKFWSHGSSRRSQMGILILGVIFYGCWNIWKERCRLRYDEGR</sequence>
<dbReference type="Proteomes" id="UP001632038">
    <property type="component" value="Unassembled WGS sequence"/>
</dbReference>
<keyword evidence="1" id="KW-1133">Transmembrane helix</keyword>
<feature type="domain" description="Reverse transcriptase zinc-binding" evidence="2">
    <location>
        <begin position="107"/>
        <end position="179"/>
    </location>
</feature>
<keyword evidence="1" id="KW-0472">Membrane</keyword>
<evidence type="ECO:0000259" key="2">
    <source>
        <dbReference type="Pfam" id="PF13966"/>
    </source>
</evidence>
<feature type="transmembrane region" description="Helical" evidence="1">
    <location>
        <begin position="210"/>
        <end position="228"/>
    </location>
</feature>
<dbReference type="AlphaFoldDB" id="A0ABD3E708"/>
<organism evidence="3 4">
    <name type="scientific">Castilleja foliolosa</name>
    <dbReference type="NCBI Taxonomy" id="1961234"/>
    <lineage>
        <taxon>Eukaryota</taxon>
        <taxon>Viridiplantae</taxon>
        <taxon>Streptophyta</taxon>
        <taxon>Embryophyta</taxon>
        <taxon>Tracheophyta</taxon>
        <taxon>Spermatophyta</taxon>
        <taxon>Magnoliopsida</taxon>
        <taxon>eudicotyledons</taxon>
        <taxon>Gunneridae</taxon>
        <taxon>Pentapetalae</taxon>
        <taxon>asterids</taxon>
        <taxon>lamiids</taxon>
        <taxon>Lamiales</taxon>
        <taxon>Orobanchaceae</taxon>
        <taxon>Pedicularideae</taxon>
        <taxon>Castillejinae</taxon>
        <taxon>Castilleja</taxon>
    </lineage>
</organism>
<reference evidence="4" key="1">
    <citation type="journal article" date="2024" name="IScience">
        <title>Strigolactones Initiate the Formation of Haustorium-like Structures in Castilleja.</title>
        <authorList>
            <person name="Buerger M."/>
            <person name="Peterson D."/>
            <person name="Chory J."/>
        </authorList>
    </citation>
    <scope>NUCLEOTIDE SEQUENCE [LARGE SCALE GENOMIC DNA]</scope>
</reference>